<organism evidence="2 3">
    <name type="scientific">Coemansia reversa (strain ATCC 12441 / NRRL 1564)</name>
    <dbReference type="NCBI Taxonomy" id="763665"/>
    <lineage>
        <taxon>Eukaryota</taxon>
        <taxon>Fungi</taxon>
        <taxon>Fungi incertae sedis</taxon>
        <taxon>Zoopagomycota</taxon>
        <taxon>Kickxellomycotina</taxon>
        <taxon>Kickxellomycetes</taxon>
        <taxon>Kickxellales</taxon>
        <taxon>Kickxellaceae</taxon>
        <taxon>Coemansia</taxon>
    </lineage>
</organism>
<reference evidence="2 3" key="1">
    <citation type="journal article" date="2015" name="Genome Biol. Evol.">
        <title>Phylogenomic analyses indicate that early fungi evolved digesting cell walls of algal ancestors of land plants.</title>
        <authorList>
            <person name="Chang Y."/>
            <person name="Wang S."/>
            <person name="Sekimoto S."/>
            <person name="Aerts A.L."/>
            <person name="Choi C."/>
            <person name="Clum A."/>
            <person name="LaButti K.M."/>
            <person name="Lindquist E.A."/>
            <person name="Yee Ngan C."/>
            <person name="Ohm R.A."/>
            <person name="Salamov A.A."/>
            <person name="Grigoriev I.V."/>
            <person name="Spatafora J.W."/>
            <person name="Berbee M.L."/>
        </authorList>
    </citation>
    <scope>NUCLEOTIDE SEQUENCE [LARGE SCALE GENOMIC DNA]</scope>
    <source>
        <strain evidence="2 3">NRRL 1564</strain>
    </source>
</reference>
<proteinExistence type="predicted"/>
<gene>
    <name evidence="2" type="ORF">COEREDRAFT_14760</name>
</gene>
<feature type="signal peptide" evidence="1">
    <location>
        <begin position="1"/>
        <end position="18"/>
    </location>
</feature>
<keyword evidence="1" id="KW-0732">Signal</keyword>
<dbReference type="OrthoDB" id="5592128at2759"/>
<evidence type="ECO:0000313" key="3">
    <source>
        <dbReference type="Proteomes" id="UP000242474"/>
    </source>
</evidence>
<protein>
    <submittedName>
        <fullName evidence="2">Uncharacterized protein</fullName>
    </submittedName>
</protein>
<feature type="chain" id="PRO_5013673565" evidence="1">
    <location>
        <begin position="19"/>
        <end position="117"/>
    </location>
</feature>
<accession>A0A2G5BE43</accession>
<dbReference type="AlphaFoldDB" id="A0A2G5BE43"/>
<evidence type="ECO:0000313" key="2">
    <source>
        <dbReference type="EMBL" id="PIA17289.1"/>
    </source>
</evidence>
<name>A0A2G5BE43_COERN</name>
<dbReference type="EMBL" id="KZ303495">
    <property type="protein sequence ID" value="PIA17289.1"/>
    <property type="molecule type" value="Genomic_DNA"/>
</dbReference>
<sequence>MKLSIFTVCAAIAVSSNALPSHHYINVPVAAGAAPAAFSNEQTASSAPITFVSNSAADARAEREARREERRKEWQAWAHQEGANGVPNGTNFVAQVLDGVSGIVDSALGPLYSVLSS</sequence>
<evidence type="ECO:0000256" key="1">
    <source>
        <dbReference type="SAM" id="SignalP"/>
    </source>
</evidence>
<keyword evidence="3" id="KW-1185">Reference proteome</keyword>
<dbReference type="Proteomes" id="UP000242474">
    <property type="component" value="Unassembled WGS sequence"/>
</dbReference>